<dbReference type="AlphaFoldDB" id="A0A8J2ZDR8"/>
<organism evidence="2 3">
    <name type="scientific">Caldovatus sediminis</name>
    <dbReference type="NCBI Taxonomy" id="2041189"/>
    <lineage>
        <taxon>Bacteria</taxon>
        <taxon>Pseudomonadati</taxon>
        <taxon>Pseudomonadota</taxon>
        <taxon>Alphaproteobacteria</taxon>
        <taxon>Acetobacterales</taxon>
        <taxon>Roseomonadaceae</taxon>
        <taxon>Caldovatus</taxon>
    </lineage>
</organism>
<dbReference type="PANTHER" id="PTHR42879">
    <property type="entry name" value="3-OXOACYL-(ACYL-CARRIER-PROTEIN) REDUCTASE"/>
    <property type="match status" value="1"/>
</dbReference>
<dbReference type="InterPro" id="IPR020904">
    <property type="entry name" value="Sc_DH/Rdtase_CS"/>
</dbReference>
<name>A0A8J2ZDR8_9PROT</name>
<dbReference type="PANTHER" id="PTHR42879:SF2">
    <property type="entry name" value="3-OXOACYL-[ACYL-CARRIER-PROTEIN] REDUCTASE FABG"/>
    <property type="match status" value="1"/>
</dbReference>
<comment type="caution">
    <text evidence="2">The sequence shown here is derived from an EMBL/GenBank/DDBJ whole genome shotgun (WGS) entry which is preliminary data.</text>
</comment>
<dbReference type="Proteomes" id="UP000597507">
    <property type="component" value="Unassembled WGS sequence"/>
</dbReference>
<gene>
    <name evidence="2" type="ORF">GCM10010964_31630</name>
</gene>
<dbReference type="PRINTS" id="PR00080">
    <property type="entry name" value="SDRFAMILY"/>
</dbReference>
<dbReference type="EMBL" id="BMKS01000010">
    <property type="protein sequence ID" value="GGG41782.1"/>
    <property type="molecule type" value="Genomic_DNA"/>
</dbReference>
<dbReference type="FunFam" id="3.40.50.720:FF:000084">
    <property type="entry name" value="Short-chain dehydrogenase reductase"/>
    <property type="match status" value="1"/>
</dbReference>
<dbReference type="PRINTS" id="PR00081">
    <property type="entry name" value="GDHRDH"/>
</dbReference>
<comment type="similarity">
    <text evidence="1">Belongs to the short-chain dehydrogenases/reductases (SDR) family.</text>
</comment>
<evidence type="ECO:0000313" key="2">
    <source>
        <dbReference type="EMBL" id="GGG41782.1"/>
    </source>
</evidence>
<accession>A0A8J2ZDR8</accession>
<evidence type="ECO:0000256" key="1">
    <source>
        <dbReference type="ARBA" id="ARBA00006484"/>
    </source>
</evidence>
<dbReference type="Gene3D" id="3.40.50.720">
    <property type="entry name" value="NAD(P)-binding Rossmann-like Domain"/>
    <property type="match status" value="1"/>
</dbReference>
<evidence type="ECO:0000313" key="3">
    <source>
        <dbReference type="Proteomes" id="UP000597507"/>
    </source>
</evidence>
<protein>
    <submittedName>
        <fullName evidence="2">Short-chain dehydrogenase</fullName>
    </submittedName>
</protein>
<dbReference type="InterPro" id="IPR050259">
    <property type="entry name" value="SDR"/>
</dbReference>
<dbReference type="GO" id="GO:0032787">
    <property type="term" value="P:monocarboxylic acid metabolic process"/>
    <property type="evidence" value="ECO:0007669"/>
    <property type="project" value="UniProtKB-ARBA"/>
</dbReference>
<proteinExistence type="inferred from homology"/>
<dbReference type="Pfam" id="PF13561">
    <property type="entry name" value="adh_short_C2"/>
    <property type="match status" value="1"/>
</dbReference>
<dbReference type="RefSeq" id="WP_188901941.1">
    <property type="nucleotide sequence ID" value="NZ_BMKS01000010.1"/>
</dbReference>
<keyword evidence="3" id="KW-1185">Reference proteome</keyword>
<dbReference type="SUPFAM" id="SSF51735">
    <property type="entry name" value="NAD(P)-binding Rossmann-fold domains"/>
    <property type="match status" value="1"/>
</dbReference>
<dbReference type="InterPro" id="IPR002347">
    <property type="entry name" value="SDR_fam"/>
</dbReference>
<reference evidence="2 3" key="1">
    <citation type="journal article" date="2014" name="Int. J. Syst. Evol. Microbiol.">
        <title>Complete genome sequence of Corynebacterium casei LMG S-19264T (=DSM 44701T), isolated from a smear-ripened cheese.</title>
        <authorList>
            <consortium name="US DOE Joint Genome Institute (JGI-PGF)"/>
            <person name="Walter F."/>
            <person name="Albersmeier A."/>
            <person name="Kalinowski J."/>
            <person name="Ruckert C."/>
        </authorList>
    </citation>
    <scope>NUCLEOTIDE SEQUENCE [LARGE SCALE GENOMIC DNA]</scope>
    <source>
        <strain evidence="2 3">CGMCC 1.16330</strain>
    </source>
</reference>
<dbReference type="InterPro" id="IPR036291">
    <property type="entry name" value="NAD(P)-bd_dom_sf"/>
</dbReference>
<dbReference type="PROSITE" id="PS00061">
    <property type="entry name" value="ADH_SHORT"/>
    <property type="match status" value="1"/>
</dbReference>
<sequence length="241" mass="24709">MEDGRTATLVTGATRGIGRAIVGRLLARGEAVIGVARNADPSFPAPLFTADLADAAATAAMLAALTARHRVTRLVNNAGLSEIQPLGEVALDAFDRVVAVNARAALQCAQAVLPAMEAAGAGRIVNIASRSLLGRPGATSYAGAKAALVGFTRTWALELAARNITVNCVAPGPVETAMFRRDNPPDAPHTRALLAAVPMGRMGRPEEVAAAVDYFLSDDAAFTTGQTLFVCGGASAGQLHL</sequence>